<dbReference type="AlphaFoldDB" id="A0A5J4VST8"/>
<evidence type="ECO:0000256" key="1">
    <source>
        <dbReference type="SAM" id="MobiDB-lite"/>
    </source>
</evidence>
<name>A0A5J4VST8_9EUKA</name>
<evidence type="ECO:0000313" key="3">
    <source>
        <dbReference type="Proteomes" id="UP000324800"/>
    </source>
</evidence>
<accession>A0A5J4VST8</accession>
<proteinExistence type="predicted"/>
<organism evidence="2 3">
    <name type="scientific">Streblomastix strix</name>
    <dbReference type="NCBI Taxonomy" id="222440"/>
    <lineage>
        <taxon>Eukaryota</taxon>
        <taxon>Metamonada</taxon>
        <taxon>Preaxostyla</taxon>
        <taxon>Oxymonadida</taxon>
        <taxon>Streblomastigidae</taxon>
        <taxon>Streblomastix</taxon>
    </lineage>
</organism>
<dbReference type="Proteomes" id="UP000324800">
    <property type="component" value="Unassembled WGS sequence"/>
</dbReference>
<sequence>MKYEQEQRKKQKAEENKRKLDALQAELDMISEERLQEEIKREQRKKDLREEQLKQQRLKAEQRHREVEELQLKEQERKIQRGGYLHQKAEKLYNEEQKRIENAERDLILAERAAKLKRPMDFEEIREFGERMEEEKR</sequence>
<gene>
    <name evidence="2" type="ORF">EZS28_018990</name>
</gene>
<evidence type="ECO:0008006" key="4">
    <source>
        <dbReference type="Google" id="ProtNLM"/>
    </source>
</evidence>
<feature type="region of interest" description="Disordered" evidence="1">
    <location>
        <begin position="38"/>
        <end position="67"/>
    </location>
</feature>
<evidence type="ECO:0000313" key="2">
    <source>
        <dbReference type="EMBL" id="KAA6385479.1"/>
    </source>
</evidence>
<reference evidence="2 3" key="1">
    <citation type="submission" date="2019-03" db="EMBL/GenBank/DDBJ databases">
        <title>Single cell metagenomics reveals metabolic interactions within the superorganism composed of flagellate Streblomastix strix and complex community of Bacteroidetes bacteria on its surface.</title>
        <authorList>
            <person name="Treitli S.C."/>
            <person name="Kolisko M."/>
            <person name="Husnik F."/>
            <person name="Keeling P."/>
            <person name="Hampl V."/>
        </authorList>
    </citation>
    <scope>NUCLEOTIDE SEQUENCE [LARGE SCALE GENOMIC DNA]</scope>
    <source>
        <strain evidence="2">ST1C</strain>
    </source>
</reference>
<comment type="caution">
    <text evidence="2">The sequence shown here is derived from an EMBL/GenBank/DDBJ whole genome shotgun (WGS) entry which is preliminary data.</text>
</comment>
<protein>
    <recommendedName>
        <fullName evidence="4">Trichohyalin-plectin-homology domain-containing protein</fullName>
    </recommendedName>
</protein>
<feature type="region of interest" description="Disordered" evidence="1">
    <location>
        <begin position="1"/>
        <end position="20"/>
    </location>
</feature>
<dbReference type="EMBL" id="SNRW01005249">
    <property type="protein sequence ID" value="KAA6385479.1"/>
    <property type="molecule type" value="Genomic_DNA"/>
</dbReference>